<organism evidence="1 2">
    <name type="scientific">Rugamonas apoptosis</name>
    <dbReference type="NCBI Taxonomy" id="2758570"/>
    <lineage>
        <taxon>Bacteria</taxon>
        <taxon>Pseudomonadati</taxon>
        <taxon>Pseudomonadota</taxon>
        <taxon>Betaproteobacteria</taxon>
        <taxon>Burkholderiales</taxon>
        <taxon>Oxalobacteraceae</taxon>
        <taxon>Telluria group</taxon>
        <taxon>Rugamonas</taxon>
    </lineage>
</organism>
<comment type="caution">
    <text evidence="1">The sequence shown here is derived from an EMBL/GenBank/DDBJ whole genome shotgun (WGS) entry which is preliminary data.</text>
</comment>
<dbReference type="Proteomes" id="UP000573499">
    <property type="component" value="Unassembled WGS sequence"/>
</dbReference>
<dbReference type="SUPFAM" id="SSF53271">
    <property type="entry name" value="PRTase-like"/>
    <property type="match status" value="1"/>
</dbReference>
<keyword evidence="1" id="KW-0808">Transferase</keyword>
<protein>
    <submittedName>
        <fullName evidence="1">Phosphoribosyltransferase</fullName>
    </submittedName>
</protein>
<dbReference type="GO" id="GO:0016757">
    <property type="term" value="F:glycosyltransferase activity"/>
    <property type="evidence" value="ECO:0007669"/>
    <property type="project" value="UniProtKB-KW"/>
</dbReference>
<sequence>MDKPIRFPWNGFPDVLIHASELFVKRHSSYQQAKAGDVIASISLVTESLSYEILDRLSREYGPFSPVLLAVQAEESAGLNAIPRAMAETIAVILNWDIETHVLQKNVVGHTGASGFVRMANQALFSGAVKSGLNYFLIDDFIGQGGTLANLRGHILVQGAKVLGTSVLTGKPHSAKLALANHQLDALRSKHGTIEFWWRQRFGFGFDCLTASEARYLIQTATSERIVERLEEAGRGR</sequence>
<keyword evidence="1" id="KW-0328">Glycosyltransferase</keyword>
<accession>A0A7W2FB77</accession>
<keyword evidence="2" id="KW-1185">Reference proteome</keyword>
<evidence type="ECO:0000313" key="2">
    <source>
        <dbReference type="Proteomes" id="UP000573499"/>
    </source>
</evidence>
<dbReference type="InterPro" id="IPR000836">
    <property type="entry name" value="PRTase_dom"/>
</dbReference>
<dbReference type="InterPro" id="IPR029057">
    <property type="entry name" value="PRTase-like"/>
</dbReference>
<dbReference type="RefSeq" id="WP_182154355.1">
    <property type="nucleotide sequence ID" value="NZ_JACEZU010000007.1"/>
</dbReference>
<evidence type="ECO:0000313" key="1">
    <source>
        <dbReference type="EMBL" id="MBA5688526.1"/>
    </source>
</evidence>
<reference evidence="1 2" key="1">
    <citation type="submission" date="2020-07" db="EMBL/GenBank/DDBJ databases">
        <title>Novel species isolated from subtropical streams in China.</title>
        <authorList>
            <person name="Lu H."/>
        </authorList>
    </citation>
    <scope>NUCLEOTIDE SEQUENCE [LARGE SCALE GENOMIC DNA]</scope>
    <source>
        <strain evidence="1 2">LX47W</strain>
    </source>
</reference>
<proteinExistence type="predicted"/>
<name>A0A7W2FB77_9BURK</name>
<gene>
    <name evidence="1" type="ORF">H3H39_15885</name>
</gene>
<dbReference type="EMBL" id="JACEZU010000007">
    <property type="protein sequence ID" value="MBA5688526.1"/>
    <property type="molecule type" value="Genomic_DNA"/>
</dbReference>
<dbReference type="AlphaFoldDB" id="A0A7W2FB77"/>
<dbReference type="CDD" id="cd06223">
    <property type="entry name" value="PRTases_typeI"/>
    <property type="match status" value="1"/>
</dbReference>